<organism evidence="2 3">
    <name type="scientific">Roseibium denhamense</name>
    <dbReference type="NCBI Taxonomy" id="76305"/>
    <lineage>
        <taxon>Bacteria</taxon>
        <taxon>Pseudomonadati</taxon>
        <taxon>Pseudomonadota</taxon>
        <taxon>Alphaproteobacteria</taxon>
        <taxon>Hyphomicrobiales</taxon>
        <taxon>Stappiaceae</taxon>
        <taxon>Roseibium</taxon>
    </lineage>
</organism>
<accession>A0ABY1PC05</accession>
<dbReference type="PANTHER" id="PTHR30383">
    <property type="entry name" value="THIOESTERASE 1/PROTEASE 1/LYSOPHOSPHOLIPASE L1"/>
    <property type="match status" value="1"/>
</dbReference>
<dbReference type="CDD" id="cd01822">
    <property type="entry name" value="Lysophospholipase_L1_like"/>
    <property type="match status" value="1"/>
</dbReference>
<evidence type="ECO:0000313" key="3">
    <source>
        <dbReference type="Proteomes" id="UP001157914"/>
    </source>
</evidence>
<evidence type="ECO:0000313" key="2">
    <source>
        <dbReference type="EMBL" id="SMP29376.1"/>
    </source>
</evidence>
<dbReference type="PROSITE" id="PS01098">
    <property type="entry name" value="LIPASE_GDSL_SER"/>
    <property type="match status" value="1"/>
</dbReference>
<dbReference type="EMBL" id="FXTT01000004">
    <property type="protein sequence ID" value="SMP29376.1"/>
    <property type="molecule type" value="Genomic_DNA"/>
</dbReference>
<reference evidence="2 3" key="1">
    <citation type="submission" date="2017-05" db="EMBL/GenBank/DDBJ databases">
        <authorList>
            <person name="Varghese N."/>
            <person name="Submissions S."/>
        </authorList>
    </citation>
    <scope>NUCLEOTIDE SEQUENCE [LARGE SCALE GENOMIC DNA]</scope>
    <source>
        <strain evidence="2 3">DSM 15949</strain>
    </source>
</reference>
<gene>
    <name evidence="2" type="ORF">SAMN06265374_3091</name>
</gene>
<dbReference type="Gene3D" id="3.40.50.1110">
    <property type="entry name" value="SGNH hydrolase"/>
    <property type="match status" value="1"/>
</dbReference>
<protein>
    <submittedName>
        <fullName evidence="2">Acyl-CoA thioesterase-1</fullName>
    </submittedName>
</protein>
<keyword evidence="3" id="KW-1185">Reference proteome</keyword>
<dbReference type="Pfam" id="PF13472">
    <property type="entry name" value="Lipase_GDSL_2"/>
    <property type="match status" value="1"/>
</dbReference>
<feature type="domain" description="SGNH hydrolase-type esterase" evidence="1">
    <location>
        <begin position="23"/>
        <end position="183"/>
    </location>
</feature>
<dbReference type="Proteomes" id="UP001157914">
    <property type="component" value="Unassembled WGS sequence"/>
</dbReference>
<dbReference type="InterPro" id="IPR036514">
    <property type="entry name" value="SGNH_hydro_sf"/>
</dbReference>
<proteinExistence type="predicted"/>
<dbReference type="SUPFAM" id="SSF52266">
    <property type="entry name" value="SGNH hydrolase"/>
    <property type="match status" value="1"/>
</dbReference>
<dbReference type="PANTHER" id="PTHR30383:SF24">
    <property type="entry name" value="THIOESTERASE 1_PROTEASE 1_LYSOPHOSPHOLIPASE L1"/>
    <property type="match status" value="1"/>
</dbReference>
<sequence>MFGLIGLLYAPAAAIAADLKLVVLGDSLSAGYQLAAGEGFPEQLQRALDERGHSVEVVNAGVSGDTTSGGLSRLDWSVGPDADAVIVELGANDALRGLPPETTRSNLTEITKRLNERGVEVLIAGMLAPRNLGADYAEAFDPIYGDVAGEFGALYYPFFLDGVALDPDLNLADGIHPNADGVAVIVDRILPTVEALLDKAKSS</sequence>
<comment type="caution">
    <text evidence="2">The sequence shown here is derived from an EMBL/GenBank/DDBJ whole genome shotgun (WGS) entry which is preliminary data.</text>
</comment>
<evidence type="ECO:0000259" key="1">
    <source>
        <dbReference type="Pfam" id="PF13472"/>
    </source>
</evidence>
<name>A0ABY1PC05_9HYPH</name>
<dbReference type="InterPro" id="IPR051532">
    <property type="entry name" value="Ester_Hydrolysis_Enzymes"/>
</dbReference>
<dbReference type="InterPro" id="IPR013830">
    <property type="entry name" value="SGNH_hydro"/>
</dbReference>
<dbReference type="InterPro" id="IPR008265">
    <property type="entry name" value="Lipase_GDSL_AS"/>
</dbReference>